<evidence type="ECO:0000256" key="4">
    <source>
        <dbReference type="ARBA" id="ARBA00022475"/>
    </source>
</evidence>
<evidence type="ECO:0000256" key="5">
    <source>
        <dbReference type="ARBA" id="ARBA00022692"/>
    </source>
</evidence>
<feature type="transmembrane region" description="Helical" evidence="8">
    <location>
        <begin position="895"/>
        <end position="915"/>
    </location>
</feature>
<evidence type="ECO:0000256" key="6">
    <source>
        <dbReference type="ARBA" id="ARBA00022989"/>
    </source>
</evidence>
<organism evidence="9 10">
    <name type="scientific">Ginsengibacter hankyongi</name>
    <dbReference type="NCBI Taxonomy" id="2607284"/>
    <lineage>
        <taxon>Bacteria</taxon>
        <taxon>Pseudomonadati</taxon>
        <taxon>Bacteroidota</taxon>
        <taxon>Chitinophagia</taxon>
        <taxon>Chitinophagales</taxon>
        <taxon>Chitinophagaceae</taxon>
        <taxon>Ginsengibacter</taxon>
    </lineage>
</organism>
<dbReference type="SUPFAM" id="SSF82714">
    <property type="entry name" value="Multidrug efflux transporter AcrB TolC docking domain, DN and DC subdomains"/>
    <property type="match status" value="2"/>
</dbReference>
<comment type="caution">
    <text evidence="9">The sequence shown here is derived from an EMBL/GenBank/DDBJ whole genome shotgun (WGS) entry which is preliminary data.</text>
</comment>
<dbReference type="EMBL" id="VYQF01000006">
    <property type="protein sequence ID" value="KAA9037226.1"/>
    <property type="molecule type" value="Genomic_DNA"/>
</dbReference>
<keyword evidence="10" id="KW-1185">Reference proteome</keyword>
<dbReference type="InterPro" id="IPR001036">
    <property type="entry name" value="Acrflvin-R"/>
</dbReference>
<evidence type="ECO:0000313" key="10">
    <source>
        <dbReference type="Proteomes" id="UP000326903"/>
    </source>
</evidence>
<feature type="transmembrane region" description="Helical" evidence="8">
    <location>
        <begin position="446"/>
        <end position="464"/>
    </location>
</feature>
<dbReference type="GO" id="GO:0008324">
    <property type="term" value="F:monoatomic cation transmembrane transporter activity"/>
    <property type="evidence" value="ECO:0007669"/>
    <property type="project" value="InterPro"/>
</dbReference>
<feature type="transmembrane region" description="Helical" evidence="8">
    <location>
        <begin position="16"/>
        <end position="34"/>
    </location>
</feature>
<evidence type="ECO:0000256" key="2">
    <source>
        <dbReference type="ARBA" id="ARBA00010942"/>
    </source>
</evidence>
<feature type="transmembrane region" description="Helical" evidence="8">
    <location>
        <begin position="869"/>
        <end position="888"/>
    </location>
</feature>
<dbReference type="Gene3D" id="3.30.70.1430">
    <property type="entry name" value="Multidrug efflux transporter AcrB pore domain"/>
    <property type="match status" value="2"/>
</dbReference>
<evidence type="ECO:0000256" key="3">
    <source>
        <dbReference type="ARBA" id="ARBA00022448"/>
    </source>
</evidence>
<feature type="transmembrane region" description="Helical" evidence="8">
    <location>
        <begin position="921"/>
        <end position="945"/>
    </location>
</feature>
<comment type="subcellular location">
    <subcellularLocation>
        <location evidence="1">Cell membrane</location>
        <topology evidence="1">Multi-pass membrane protein</topology>
    </subcellularLocation>
</comment>
<evidence type="ECO:0000313" key="9">
    <source>
        <dbReference type="EMBL" id="KAA9037226.1"/>
    </source>
</evidence>
<feature type="transmembrane region" description="Helical" evidence="8">
    <location>
        <begin position="363"/>
        <end position="383"/>
    </location>
</feature>
<dbReference type="PANTHER" id="PTHR32063">
    <property type="match status" value="1"/>
</dbReference>
<dbReference type="SUPFAM" id="SSF82693">
    <property type="entry name" value="Multidrug efflux transporter AcrB pore domain, PN1, PN2, PC1 and PC2 subdomains"/>
    <property type="match status" value="3"/>
</dbReference>
<keyword evidence="7 8" id="KW-0472">Membrane</keyword>
<dbReference type="NCBIfam" id="TIGR00914">
    <property type="entry name" value="2A0601"/>
    <property type="match status" value="1"/>
</dbReference>
<dbReference type="Gene3D" id="3.30.70.1320">
    <property type="entry name" value="Multidrug efflux transporter AcrB pore domain like"/>
    <property type="match status" value="1"/>
</dbReference>
<dbReference type="GO" id="GO:0005886">
    <property type="term" value="C:plasma membrane"/>
    <property type="evidence" value="ECO:0007669"/>
    <property type="project" value="UniProtKB-SubCell"/>
</dbReference>
<protein>
    <submittedName>
        <fullName evidence="9">Efflux RND transporter permease subunit</fullName>
    </submittedName>
</protein>
<dbReference type="Pfam" id="PF00873">
    <property type="entry name" value="ACR_tran"/>
    <property type="match status" value="1"/>
</dbReference>
<dbReference type="PANTHER" id="PTHR32063:SF12">
    <property type="entry name" value="CATION EFFLUX SYSTEM PROTEIN"/>
    <property type="match status" value="1"/>
</dbReference>
<keyword evidence="6 8" id="KW-1133">Transmembrane helix</keyword>
<feature type="transmembrane region" description="Helical" evidence="8">
    <location>
        <begin position="476"/>
        <end position="502"/>
    </location>
</feature>
<feature type="transmembrane region" description="Helical" evidence="8">
    <location>
        <begin position="998"/>
        <end position="1024"/>
    </location>
</feature>
<dbReference type="Gene3D" id="3.30.2090.10">
    <property type="entry name" value="Multidrug efflux transporter AcrB TolC docking domain, DN and DC subdomains"/>
    <property type="match status" value="2"/>
</dbReference>
<dbReference type="InterPro" id="IPR004763">
    <property type="entry name" value="CusA-like"/>
</dbReference>
<keyword evidence="4" id="KW-1003">Cell membrane</keyword>
<evidence type="ECO:0000256" key="8">
    <source>
        <dbReference type="SAM" id="Phobius"/>
    </source>
</evidence>
<gene>
    <name evidence="9" type="ORF">FW778_17515</name>
</gene>
<dbReference type="InterPro" id="IPR027463">
    <property type="entry name" value="AcrB_DN_DC_subdom"/>
</dbReference>
<dbReference type="RefSeq" id="WP_150416154.1">
    <property type="nucleotide sequence ID" value="NZ_VYQF01000006.1"/>
</dbReference>
<evidence type="ECO:0000256" key="1">
    <source>
        <dbReference type="ARBA" id="ARBA00004651"/>
    </source>
</evidence>
<keyword evidence="5 8" id="KW-0812">Transmembrane</keyword>
<proteinExistence type="inferred from homology"/>
<feature type="transmembrane region" description="Helical" evidence="8">
    <location>
        <begin position="536"/>
        <end position="554"/>
    </location>
</feature>
<reference evidence="9 10" key="1">
    <citation type="submission" date="2019-09" db="EMBL/GenBank/DDBJ databases">
        <title>Draft genome sequence of Ginsengibacter sp. BR5-29.</title>
        <authorList>
            <person name="Im W.-T."/>
        </authorList>
    </citation>
    <scope>NUCLEOTIDE SEQUENCE [LARGE SCALE GENOMIC DNA]</scope>
    <source>
        <strain evidence="9 10">BR5-29</strain>
    </source>
</reference>
<accession>A0A5J5IDK1</accession>
<dbReference type="Proteomes" id="UP000326903">
    <property type="component" value="Unassembled WGS sequence"/>
</dbReference>
<sequence length="1051" mass="117264">MVKIIKNIIHFSLRHRYLVFFLTIVLVIIGIWSYKNTPIETFPDVTNTQIIIITQWPGKSAEEVEKFITIPLEVVLNSVQKKENLRTTSSFGLSYIRIIFNDDVDDAFARQQVISRLGNADLPEGISPEVEPPYGPTGEVYRYTLTGKNYSIRELTSIQDWVLDRQLKSVPGVADVNSFGGEEKTFEISVNPNLLNQYNLSSLDVYSAVAKSNLNVGGDVIEKNGQAFVVRGIGLLNNTSDIENIIITNINGVPILVKNIGTVEEAGKPRLGQVTRDFNKDVIEGIVVIRKGENPKEALDRIHAKVKDLNDNILPRGVKIDPFYDRTNLMDYATETVLHNLTEGIILVTVIVFLFMADWRTTLTVSIIIPLSLLFAFICMRIKGMSANLLSMGAVDFGIIIDGAVVMVEGLFVVLDQKAREVGMEKFNKLAKLGLFKQKGTEMGKAIFFSKVIIITCLIPIFAFQKVEGKMFSPLAYTLGFALIGALLFTLTLVPALSSILLRKNVREKHNPIPLFFERSIGKFFRITYQNKKSSILIALAIMLVTFFSARFLGTEFLPQLNEGALWVEAELPMSVSLPEANEISNKMVAILHKFPEVKQTLAQVGRPNDGTDPKGFYNVQTQVDLYPEKQWKRKITEDELIAEMDKEFKKYPGIVFNYSQPIRDNVEEAVSGVNASLAVKIFGSDFNELDKAADEVMAQLKNVKGIEDLGVERNLGQPEFRIELDQQKMAQYGITMADAQSVIEMAIGGKAATQLYEGERKFDVRVRYEKPYRVDQEAIENLMMPGKDNSKIPLKEIADIKTITGPAFIYRDNNLRYIAVKFSNRGRDLGSTIQDAQSRVNANVHLPRGYYATWNGEFENQVRASKTLSQVVPICLLAIFLILFVTFNNVKDALLTLLNVPFALIGGILALHITGFNFSISAGIGFIALFGVCIQNGVILISVFRKNLEEKMHLDDAIYKGVISRVRPVVMTALMAAIGLLPAAISHGIGSETQKPLAIVVIGGLVTSTILTLLILPVIFSLVHQLMHRRSNRSFLRRIGVVSKLEQPNR</sequence>
<dbReference type="Gene3D" id="1.20.1640.10">
    <property type="entry name" value="Multidrug efflux transporter AcrB transmembrane domain"/>
    <property type="match status" value="2"/>
</dbReference>
<evidence type="ECO:0000256" key="7">
    <source>
        <dbReference type="ARBA" id="ARBA00023136"/>
    </source>
</evidence>
<comment type="similarity">
    <text evidence="2">Belongs to the resistance-nodulation-cell division (RND) (TC 2.A.6) family.</text>
</comment>
<feature type="transmembrane region" description="Helical" evidence="8">
    <location>
        <begin position="337"/>
        <end position="356"/>
    </location>
</feature>
<dbReference type="GO" id="GO:0042910">
    <property type="term" value="F:xenobiotic transmembrane transporter activity"/>
    <property type="evidence" value="ECO:0007669"/>
    <property type="project" value="TreeGrafter"/>
</dbReference>
<name>A0A5J5IDK1_9BACT</name>
<dbReference type="SUPFAM" id="SSF82866">
    <property type="entry name" value="Multidrug efflux transporter AcrB transmembrane domain"/>
    <property type="match status" value="2"/>
</dbReference>
<dbReference type="AlphaFoldDB" id="A0A5J5IDK1"/>
<keyword evidence="3" id="KW-0813">Transport</keyword>
<dbReference type="Gene3D" id="3.30.70.1440">
    <property type="entry name" value="Multidrug efflux transporter AcrB pore domain"/>
    <property type="match status" value="1"/>
</dbReference>
<dbReference type="PRINTS" id="PR00702">
    <property type="entry name" value="ACRIFLAVINRP"/>
</dbReference>
<feature type="transmembrane region" description="Helical" evidence="8">
    <location>
        <begin position="966"/>
        <end position="986"/>
    </location>
</feature>
<feature type="transmembrane region" description="Helical" evidence="8">
    <location>
        <begin position="389"/>
        <end position="415"/>
    </location>
</feature>